<evidence type="ECO:0000256" key="1">
    <source>
        <dbReference type="PROSITE-ProRule" id="PRU00464"/>
    </source>
</evidence>
<feature type="short sequence motif" description="Histidine triad motif" evidence="1">
    <location>
        <begin position="103"/>
        <end position="107"/>
    </location>
</feature>
<dbReference type="InterPro" id="IPR036265">
    <property type="entry name" value="HIT-like_sf"/>
</dbReference>
<dbReference type="InterPro" id="IPR011146">
    <property type="entry name" value="HIT-like"/>
</dbReference>
<sequence>MTRPDPAGDCAFCRIATGAAPARLVADTGATLTFLPLRPVHPGHVLVAPRRHVSDIWETDGETAAMVGAAVLRAAHAVRAVHRPDGLNVIQSSGAAATQTVPHLHVHLVPRFDGDRMPRLWPEEAETDPAVLDDSVRRLRAALPDPAP</sequence>
<dbReference type="Pfam" id="PF01230">
    <property type="entry name" value="HIT"/>
    <property type="match status" value="1"/>
</dbReference>
<dbReference type="Proteomes" id="UP000076720">
    <property type="component" value="Chromosome"/>
</dbReference>
<proteinExistence type="predicted"/>
<accession>A0ABN4PGA3</accession>
<evidence type="ECO:0000313" key="3">
    <source>
        <dbReference type="EMBL" id="ANB09202.1"/>
    </source>
</evidence>
<dbReference type="Gene3D" id="3.30.428.10">
    <property type="entry name" value="HIT-like"/>
    <property type="match status" value="1"/>
</dbReference>
<dbReference type="RefSeq" id="WP_063483405.1">
    <property type="nucleotide sequence ID" value="NZ_CP012949.1"/>
</dbReference>
<gene>
    <name evidence="3" type="ORF">SAM40697_5246</name>
</gene>
<dbReference type="PANTHER" id="PTHR46648">
    <property type="entry name" value="HIT FAMILY PROTEIN 1"/>
    <property type="match status" value="1"/>
</dbReference>
<protein>
    <recommendedName>
        <fullName evidence="2">HIT domain-containing protein</fullName>
    </recommendedName>
</protein>
<reference evidence="3 4" key="2">
    <citation type="journal article" date="2016" name="Genome Announc.">
        <title>Complete Genome Sequence of Streptomyces ambofaciens DSM 40697, a Paradigm for Genome Plasticity Studies.</title>
        <authorList>
            <person name="Thibessard A."/>
            <person name="Leblond P."/>
        </authorList>
    </citation>
    <scope>NUCLEOTIDE SEQUENCE [LARGE SCALE GENOMIC DNA]</scope>
    <source>
        <strain evidence="3 4">DSM 40697</strain>
    </source>
</reference>
<dbReference type="InterPro" id="IPR001310">
    <property type="entry name" value="Histidine_triad_HIT"/>
</dbReference>
<dbReference type="PROSITE" id="PS51084">
    <property type="entry name" value="HIT_2"/>
    <property type="match status" value="1"/>
</dbReference>
<keyword evidence="4" id="KW-1185">Reference proteome</keyword>
<organism evidence="3 4">
    <name type="scientific">Streptomyces ambofaciens</name>
    <dbReference type="NCBI Taxonomy" id="1889"/>
    <lineage>
        <taxon>Bacteria</taxon>
        <taxon>Bacillati</taxon>
        <taxon>Actinomycetota</taxon>
        <taxon>Actinomycetes</taxon>
        <taxon>Kitasatosporales</taxon>
        <taxon>Streptomycetaceae</taxon>
        <taxon>Streptomyces</taxon>
    </lineage>
</organism>
<evidence type="ECO:0000313" key="4">
    <source>
        <dbReference type="Proteomes" id="UP000076720"/>
    </source>
</evidence>
<feature type="domain" description="HIT" evidence="2">
    <location>
        <begin position="11"/>
        <end position="118"/>
    </location>
</feature>
<name>A0ABN4PGA3_STRAM</name>
<dbReference type="PANTHER" id="PTHR46648:SF1">
    <property type="entry name" value="ADENOSINE 5'-MONOPHOSPHORAMIDASE HNT1"/>
    <property type="match status" value="1"/>
</dbReference>
<dbReference type="PRINTS" id="PR00332">
    <property type="entry name" value="HISTRIAD"/>
</dbReference>
<evidence type="ECO:0000259" key="2">
    <source>
        <dbReference type="PROSITE" id="PS51084"/>
    </source>
</evidence>
<dbReference type="EMBL" id="CP012949">
    <property type="protein sequence ID" value="ANB09202.1"/>
    <property type="molecule type" value="Genomic_DNA"/>
</dbReference>
<reference evidence="4" key="1">
    <citation type="submission" date="2015-10" db="EMBL/GenBank/DDBJ databases">
        <title>Complete genome sequence of Streptomyces ambofaciens DSM 40697.</title>
        <authorList>
            <person name="Thibessard A."/>
            <person name="Leblond P."/>
        </authorList>
    </citation>
    <scope>NUCLEOTIDE SEQUENCE [LARGE SCALE GENOMIC DNA]</scope>
    <source>
        <strain evidence="4">DSM 40697</strain>
    </source>
</reference>
<dbReference type="SUPFAM" id="SSF54197">
    <property type="entry name" value="HIT-like"/>
    <property type="match status" value="1"/>
</dbReference>